<dbReference type="RefSeq" id="WP_069655651.1">
    <property type="nucleotide sequence ID" value="NZ_MIJF01000001.1"/>
</dbReference>
<accession>A0A1D2YXE4</accession>
<organism evidence="1 2">
    <name type="scientific">Vulcanibacillus modesticaldus</name>
    <dbReference type="NCBI Taxonomy" id="337097"/>
    <lineage>
        <taxon>Bacteria</taxon>
        <taxon>Bacillati</taxon>
        <taxon>Bacillota</taxon>
        <taxon>Bacilli</taxon>
        <taxon>Bacillales</taxon>
        <taxon>Bacillaceae</taxon>
        <taxon>Vulcanibacillus</taxon>
    </lineage>
</organism>
<dbReference type="NCBIfam" id="NF033436">
    <property type="entry name" value="SpoVM_broad"/>
    <property type="match status" value="1"/>
</dbReference>
<reference evidence="1 2" key="1">
    <citation type="submission" date="2016-09" db="EMBL/GenBank/DDBJ databases">
        <title>Draft genome sequence for the type strain of Vulcanibacillus modesticaldus BR, a strictly anaerobic, moderately thermophilic, and nitrate-reducing bacterium from deep sea-hydrothermal vents of the Mid-Atlantic Ridge.</title>
        <authorList>
            <person name="Abin C.A."/>
            <person name="Hollibaugh J.T."/>
        </authorList>
    </citation>
    <scope>NUCLEOTIDE SEQUENCE [LARGE SCALE GENOMIC DNA]</scope>
    <source>
        <strain evidence="1 2">BR</strain>
    </source>
</reference>
<sequence length="27" mass="3139">MRFYTIKLPKFLGGVVKAILNIFQRGK</sequence>
<name>A0A1D2YXE4_9BACI</name>
<protein>
    <submittedName>
        <fullName evidence="1">Stage V sporulation protein M</fullName>
    </submittedName>
</protein>
<dbReference type="Proteomes" id="UP000243739">
    <property type="component" value="Unassembled WGS sequence"/>
</dbReference>
<dbReference type="Pfam" id="PF08183">
    <property type="entry name" value="SpoV"/>
    <property type="match status" value="1"/>
</dbReference>
<keyword evidence="2" id="KW-1185">Reference proteome</keyword>
<evidence type="ECO:0000313" key="2">
    <source>
        <dbReference type="Proteomes" id="UP000243739"/>
    </source>
</evidence>
<gene>
    <name evidence="1" type="ORF">BHF71_00050</name>
</gene>
<dbReference type="InterPro" id="IPR012609">
    <property type="entry name" value="Spore_V_M"/>
</dbReference>
<comment type="caution">
    <text evidence="1">The sequence shown here is derived from an EMBL/GenBank/DDBJ whole genome shotgun (WGS) entry which is preliminary data.</text>
</comment>
<proteinExistence type="predicted"/>
<dbReference type="AlphaFoldDB" id="A0A1D2YXE4"/>
<evidence type="ECO:0000313" key="1">
    <source>
        <dbReference type="EMBL" id="OEG00338.1"/>
    </source>
</evidence>
<dbReference type="STRING" id="337097.BHF71_00050"/>
<dbReference type="NCBIfam" id="NF011327">
    <property type="entry name" value="PRK14741.1"/>
    <property type="match status" value="1"/>
</dbReference>
<dbReference type="EMBL" id="MIJF01000001">
    <property type="protein sequence ID" value="OEG00338.1"/>
    <property type="molecule type" value="Genomic_DNA"/>
</dbReference>